<keyword evidence="1" id="KW-0175">Coiled coil</keyword>
<keyword evidence="3" id="KW-1185">Reference proteome</keyword>
<gene>
    <name evidence="2" type="ORF">ACFQPE_12085</name>
</gene>
<comment type="caution">
    <text evidence="2">The sequence shown here is derived from an EMBL/GenBank/DDBJ whole genome shotgun (WGS) entry which is preliminary data.</text>
</comment>
<accession>A0ABD6AAA5</accession>
<protein>
    <submittedName>
        <fullName evidence="2">Uncharacterized protein</fullName>
    </submittedName>
</protein>
<feature type="coiled-coil region" evidence="1">
    <location>
        <begin position="125"/>
        <end position="152"/>
    </location>
</feature>
<proteinExistence type="predicted"/>
<dbReference type="RefSeq" id="WP_276303232.1">
    <property type="nucleotide sequence ID" value="NZ_CP119992.1"/>
</dbReference>
<dbReference type="Pfam" id="PF23432">
    <property type="entry name" value="DUF7118"/>
    <property type="match status" value="1"/>
</dbReference>
<dbReference type="Proteomes" id="UP001596547">
    <property type="component" value="Unassembled WGS sequence"/>
</dbReference>
<organism evidence="2 3">
    <name type="scientific">Halomarina halobia</name>
    <dbReference type="NCBI Taxonomy" id="3033386"/>
    <lineage>
        <taxon>Archaea</taxon>
        <taxon>Methanobacteriati</taxon>
        <taxon>Methanobacteriota</taxon>
        <taxon>Stenosarchaea group</taxon>
        <taxon>Halobacteria</taxon>
        <taxon>Halobacteriales</taxon>
        <taxon>Natronomonadaceae</taxon>
        <taxon>Halomarina</taxon>
    </lineage>
</organism>
<evidence type="ECO:0000313" key="3">
    <source>
        <dbReference type="Proteomes" id="UP001596547"/>
    </source>
</evidence>
<dbReference type="GeneID" id="79315806"/>
<reference evidence="2 3" key="1">
    <citation type="journal article" date="2019" name="Int. J. Syst. Evol. Microbiol.">
        <title>The Global Catalogue of Microorganisms (GCM) 10K type strain sequencing project: providing services to taxonomists for standard genome sequencing and annotation.</title>
        <authorList>
            <consortium name="The Broad Institute Genomics Platform"/>
            <consortium name="The Broad Institute Genome Sequencing Center for Infectious Disease"/>
            <person name="Wu L."/>
            <person name="Ma J."/>
        </authorList>
    </citation>
    <scope>NUCLEOTIDE SEQUENCE [LARGE SCALE GENOMIC DNA]</scope>
    <source>
        <strain evidence="2 3">PSR21</strain>
    </source>
</reference>
<dbReference type="AlphaFoldDB" id="A0ABD6AAA5"/>
<dbReference type="InterPro" id="IPR055542">
    <property type="entry name" value="DUF7118"/>
</dbReference>
<name>A0ABD6AAA5_9EURY</name>
<evidence type="ECO:0000313" key="2">
    <source>
        <dbReference type="EMBL" id="MFC7317521.1"/>
    </source>
</evidence>
<evidence type="ECO:0000256" key="1">
    <source>
        <dbReference type="SAM" id="Coils"/>
    </source>
</evidence>
<dbReference type="EMBL" id="JBHTBF010000002">
    <property type="protein sequence ID" value="MFC7317521.1"/>
    <property type="molecule type" value="Genomic_DNA"/>
</dbReference>
<sequence>MGDAVEELTAAAESLAAVRVRVADVGPDRLDAVTDAYRDLIGILDRHEEDATGYGEFQKYVRFQEAVAERFDSLPDDLPAREAFDAADDALRKRTLSGRDFDRARDALAPAAEHADLHEEWRAARERYREARRSTLRRKREVEERIADLERLQRLGAADPDAPVERLRDPIEAYDESVRAAFERFVAESNAREVLAFVETTAAYPLVGFERPPERLREFVANHPVGEEPISTLLSYADYSPSKLDHYVEAPRELKAAVATNRTYLARLDATPLTVGWPPPAARSLRWRTRELLPVVARFADEGTVARLRAVRELARLDDYARLRESAVARAELTAQERRRLETTDVAATLAEARAERDRLADALAEHPPLDELAPPA</sequence>